<keyword evidence="2" id="KW-1185">Reference proteome</keyword>
<feature type="non-terminal residue" evidence="1">
    <location>
        <position position="316"/>
    </location>
</feature>
<comment type="caution">
    <text evidence="1">The sequence shown here is derived from an EMBL/GenBank/DDBJ whole genome shotgun (WGS) entry which is preliminary data.</text>
</comment>
<dbReference type="AlphaFoldDB" id="A0AAV2A7U7"/>
<organism evidence="1 2">
    <name type="scientific">Larinioides sclopetarius</name>
    <dbReference type="NCBI Taxonomy" id="280406"/>
    <lineage>
        <taxon>Eukaryota</taxon>
        <taxon>Metazoa</taxon>
        <taxon>Ecdysozoa</taxon>
        <taxon>Arthropoda</taxon>
        <taxon>Chelicerata</taxon>
        <taxon>Arachnida</taxon>
        <taxon>Araneae</taxon>
        <taxon>Araneomorphae</taxon>
        <taxon>Entelegynae</taxon>
        <taxon>Araneoidea</taxon>
        <taxon>Araneidae</taxon>
        <taxon>Larinioides</taxon>
    </lineage>
</organism>
<protein>
    <submittedName>
        <fullName evidence="1">Uncharacterized protein</fullName>
    </submittedName>
</protein>
<name>A0AAV2A7U7_9ARAC</name>
<evidence type="ECO:0000313" key="2">
    <source>
        <dbReference type="Proteomes" id="UP001497382"/>
    </source>
</evidence>
<gene>
    <name evidence="1" type="ORF">LARSCL_LOCUS10532</name>
</gene>
<accession>A0AAV2A7U7</accession>
<sequence>FCLTQLEENNDFVDQGFTIIDDNEKNSYIEKISKLTFEKRINEKNKPTSSSVFPNNEPFKNFKCYTAIRNERIPNSQFSPLCSNNLSEDQEFSQNSNSSKTVNLLSNFLNITKLSNNNFTSTSKSKCDFLKSYLKDKENEDSTSNQKSLFSAVLSSSKTNSPPAAVPEFELEDLLVKLPDEMIKIVQIYEANAVPLLLSLLQSDKFKFPVKFTIADISPCKTCFLLNQEVKQCKDNNTSLLKEIGGQRQDYYSQLLAFHGFIKSFECFIHFDVQLALSNLLEFEERHIALLKGFYESFIKTLRTEMKKCAEINYIH</sequence>
<feature type="non-terminal residue" evidence="1">
    <location>
        <position position="1"/>
    </location>
</feature>
<dbReference type="Proteomes" id="UP001497382">
    <property type="component" value="Unassembled WGS sequence"/>
</dbReference>
<evidence type="ECO:0000313" key="1">
    <source>
        <dbReference type="EMBL" id="CAL1279681.1"/>
    </source>
</evidence>
<dbReference type="EMBL" id="CAXIEN010000124">
    <property type="protein sequence ID" value="CAL1279681.1"/>
    <property type="molecule type" value="Genomic_DNA"/>
</dbReference>
<proteinExistence type="predicted"/>
<reference evidence="1 2" key="1">
    <citation type="submission" date="2024-04" db="EMBL/GenBank/DDBJ databases">
        <authorList>
            <person name="Rising A."/>
            <person name="Reimegard J."/>
            <person name="Sonavane S."/>
            <person name="Akerstrom W."/>
            <person name="Nylinder S."/>
            <person name="Hedman E."/>
            <person name="Kallberg Y."/>
        </authorList>
    </citation>
    <scope>NUCLEOTIDE SEQUENCE [LARGE SCALE GENOMIC DNA]</scope>
</reference>